<dbReference type="InterPro" id="IPR001810">
    <property type="entry name" value="F-box_dom"/>
</dbReference>
<organism evidence="7 8">
    <name type="scientific">Micractinium conductrix</name>
    <dbReference type="NCBI Taxonomy" id="554055"/>
    <lineage>
        <taxon>Eukaryota</taxon>
        <taxon>Viridiplantae</taxon>
        <taxon>Chlorophyta</taxon>
        <taxon>core chlorophytes</taxon>
        <taxon>Trebouxiophyceae</taxon>
        <taxon>Chlorellales</taxon>
        <taxon>Chlorellaceae</taxon>
        <taxon>Chlorella clade</taxon>
        <taxon>Micractinium</taxon>
    </lineage>
</organism>
<dbReference type="Proteomes" id="UP000239649">
    <property type="component" value="Unassembled WGS sequence"/>
</dbReference>
<dbReference type="EMBL" id="LHPF02000012">
    <property type="protein sequence ID" value="PSC72046.1"/>
    <property type="molecule type" value="Genomic_DNA"/>
</dbReference>
<dbReference type="SUPFAM" id="SSF52058">
    <property type="entry name" value="L domain-like"/>
    <property type="match status" value="1"/>
</dbReference>
<gene>
    <name evidence="7" type="ORF">C2E20_4791</name>
</gene>
<keyword evidence="5" id="KW-0472">Membrane</keyword>
<dbReference type="PANTHER" id="PTHR48051">
    <property type="match status" value="1"/>
</dbReference>
<feature type="region of interest" description="Disordered" evidence="4">
    <location>
        <begin position="753"/>
        <end position="772"/>
    </location>
</feature>
<evidence type="ECO:0000313" key="8">
    <source>
        <dbReference type="Proteomes" id="UP000239649"/>
    </source>
</evidence>
<comment type="caution">
    <text evidence="7">The sequence shown here is derived from an EMBL/GenBank/DDBJ whole genome shotgun (WGS) entry which is preliminary data.</text>
</comment>
<protein>
    <submittedName>
        <fullName evidence="7">Apolipo D Lipocalin (ISS)</fullName>
    </submittedName>
</protein>
<evidence type="ECO:0000313" key="7">
    <source>
        <dbReference type="EMBL" id="PSC72046.1"/>
    </source>
</evidence>
<dbReference type="InterPro" id="IPR032675">
    <property type="entry name" value="LRR_dom_sf"/>
</dbReference>
<keyword evidence="5" id="KW-0812">Transmembrane</keyword>
<comment type="subcellular location">
    <subcellularLocation>
        <location evidence="1">Cytoplasm</location>
        <location evidence="1">Cytoskeleton</location>
        <location evidence="1">Cilium axoneme</location>
    </subcellularLocation>
</comment>
<dbReference type="InterPro" id="IPR036047">
    <property type="entry name" value="F-box-like_dom_sf"/>
</dbReference>
<evidence type="ECO:0000256" key="5">
    <source>
        <dbReference type="SAM" id="Phobius"/>
    </source>
</evidence>
<keyword evidence="3" id="KW-0677">Repeat</keyword>
<sequence>MKARNSQHPPGGRLQLLDLPDSLLVAVAQQLPALQDLLRLEQACRRWRGVCAGPSPLWRVVSITIPKSKLRGMPKEQRNKEANRLLRDVGCWLAPRLAAVQELSITLCSADPLLVGDAPVSATTTLPQGLFGVHGPPLSMRKLTLSWPGQVRLVFPTGGRLSSLRHLSLQNCKSVHLLLAGPCAAPPGLEAFAVVDVEHFELAAPPGAHAAPPGSQSQQWLPPSLTMLRLSDAGLRELPHVLALLPRLRSLDLATNRLSNASLAPLEALTPTLQELNLSESYLRCFPSQLSALTGLRVLYLHDCFHRTAAVAPGDWRALEPLRRLAFLSISGLSLAALPPPVVGMTQLLGLHIEGNELAEGLPAGPYLSGLRELLLDWQAALDGAAALRGAAALTRLVLSGHRCVDLQPQQRLTVRPAAAAEPLLAALAALAGGGGRLRAVEDVLLGGEDTVTAPVAHCMWQLGSRCPRLRVGLLQDANVGMSLAEALSAAQFDIADYIGAPWYVQNQVPLVYQPRDQLYCVRATYVPLNASDITQGLRVLNEAREGSITGPWVGTANDDNPRLIATIPDPERTSKLKVGFALAGTNTQLFSGAYWVVAAGKRPSTPSPGTAYDWAIVTGGAPRRVEGELCATGSHNPLVRRFQTNNIGLWLFTRDVSDSASVSFMMTKLTARLQAGAVPEAASLAAPPADARICINKRGVAKSKALSTIPTALHRQLGGAAGSAASALTAVLLAWLAALMAACGKLRVQRKQPTAVQQAGRPSAVANTHEE</sequence>
<dbReference type="STRING" id="554055.A0A2P6VD74"/>
<reference evidence="7 8" key="1">
    <citation type="journal article" date="2018" name="Plant J.">
        <title>Genome sequences of Chlorella sorokiniana UTEX 1602 and Micractinium conductrix SAG 241.80: implications to maltose excretion by a green alga.</title>
        <authorList>
            <person name="Arriola M.B."/>
            <person name="Velmurugan N."/>
            <person name="Zhang Y."/>
            <person name="Plunkett M.H."/>
            <person name="Hondzo H."/>
            <person name="Barney B.M."/>
        </authorList>
    </citation>
    <scope>NUCLEOTIDE SEQUENCE [LARGE SCALE GENOMIC DNA]</scope>
    <source>
        <strain evidence="7 8">SAG 241.80</strain>
    </source>
</reference>
<feature type="domain" description="F-box" evidence="6">
    <location>
        <begin position="13"/>
        <end position="61"/>
    </location>
</feature>
<dbReference type="Pfam" id="PF12937">
    <property type="entry name" value="F-box-like"/>
    <property type="match status" value="1"/>
</dbReference>
<dbReference type="Gene3D" id="2.40.128.20">
    <property type="match status" value="1"/>
</dbReference>
<dbReference type="OrthoDB" id="69842at2759"/>
<dbReference type="SUPFAM" id="SSF81383">
    <property type="entry name" value="F-box domain"/>
    <property type="match status" value="1"/>
</dbReference>
<dbReference type="InterPro" id="IPR012674">
    <property type="entry name" value="Calycin"/>
</dbReference>
<evidence type="ECO:0000256" key="3">
    <source>
        <dbReference type="ARBA" id="ARBA00022737"/>
    </source>
</evidence>
<accession>A0A2P6VD74</accession>
<dbReference type="Gene3D" id="3.80.10.10">
    <property type="entry name" value="Ribonuclease Inhibitor"/>
    <property type="match status" value="1"/>
</dbReference>
<name>A0A2P6VD74_9CHLO</name>
<dbReference type="GO" id="GO:0005930">
    <property type="term" value="C:axoneme"/>
    <property type="evidence" value="ECO:0007669"/>
    <property type="project" value="UniProtKB-SubCell"/>
</dbReference>
<dbReference type="Gene3D" id="1.20.1280.50">
    <property type="match status" value="1"/>
</dbReference>
<evidence type="ECO:0000256" key="2">
    <source>
        <dbReference type="ARBA" id="ARBA00022614"/>
    </source>
</evidence>
<dbReference type="InterPro" id="IPR050216">
    <property type="entry name" value="LRR_domain-containing"/>
</dbReference>
<proteinExistence type="predicted"/>
<keyword evidence="5" id="KW-1133">Transmembrane helix</keyword>
<evidence type="ECO:0000259" key="6">
    <source>
        <dbReference type="PROSITE" id="PS50181"/>
    </source>
</evidence>
<evidence type="ECO:0000256" key="4">
    <source>
        <dbReference type="SAM" id="MobiDB-lite"/>
    </source>
</evidence>
<keyword evidence="2" id="KW-0433">Leucine-rich repeat</keyword>
<dbReference type="AlphaFoldDB" id="A0A2P6VD74"/>
<evidence type="ECO:0000256" key="1">
    <source>
        <dbReference type="ARBA" id="ARBA00004430"/>
    </source>
</evidence>
<feature type="transmembrane region" description="Helical" evidence="5">
    <location>
        <begin position="718"/>
        <end position="743"/>
    </location>
</feature>
<dbReference type="PROSITE" id="PS50181">
    <property type="entry name" value="FBOX"/>
    <property type="match status" value="1"/>
</dbReference>
<dbReference type="PANTHER" id="PTHR48051:SF1">
    <property type="entry name" value="RAS SUPPRESSOR PROTEIN 1"/>
    <property type="match status" value="1"/>
</dbReference>
<keyword evidence="8" id="KW-1185">Reference proteome</keyword>